<evidence type="ECO:0000256" key="5">
    <source>
        <dbReference type="ARBA" id="ARBA00023136"/>
    </source>
</evidence>
<dbReference type="InterPro" id="IPR036259">
    <property type="entry name" value="MFS_trans_sf"/>
</dbReference>
<dbReference type="Gene3D" id="1.20.1720.10">
    <property type="entry name" value="Multidrug resistance protein D"/>
    <property type="match status" value="1"/>
</dbReference>
<sequence>MKQQQEQHLDISAVLAFMLIPLGGFATDIYLPSFPSMASDLGVGVGQIQLSLLLFMVSLGVSQFFAGAVLDSFGRYRISMGSLVVFSAASVAIAISRQIEVIYAMRVLQGLTVSLIIVGKRAFFVDSYSGEKLKHYTSLFSIVWAIAPVVAPFVGGYLHNQWGWQASFYFLSLATTLIFFLELSYSGESLRELRVFQWKPIIKTYGNMLTTADFALGVVIVGLSYALLVIFGMTSPFVIEHVYGFSPVISGYSSLLSGTAMMSGGIISKLLMNYPLRQKLYVAVTLQLLLAVTMLAAVRLNDNLPVLLMFTFSLHVGSGFIFNIIYAYCLQRFTQNAGIASGITGGGVYLISSLTNFVLTHLIRIDRAEPLVYANLIIITGLALVIPVFLKASFNLRGRQIQISNP</sequence>
<feature type="transmembrane region" description="Helical" evidence="6">
    <location>
        <begin position="337"/>
        <end position="359"/>
    </location>
</feature>
<proteinExistence type="predicted"/>
<keyword evidence="5 6" id="KW-0472">Membrane</keyword>
<dbReference type="GO" id="GO:0015385">
    <property type="term" value="F:sodium:proton antiporter activity"/>
    <property type="evidence" value="ECO:0007669"/>
    <property type="project" value="TreeGrafter"/>
</dbReference>
<protein>
    <submittedName>
        <fullName evidence="8">Predicted arabinose efflux permease, MFS family</fullName>
    </submittedName>
</protein>
<feature type="transmembrane region" description="Helical" evidence="6">
    <location>
        <begin position="280"/>
        <end position="300"/>
    </location>
</feature>
<feature type="domain" description="Major facilitator superfamily (MFS) profile" evidence="7">
    <location>
        <begin position="12"/>
        <end position="395"/>
    </location>
</feature>
<dbReference type="Pfam" id="PF07690">
    <property type="entry name" value="MFS_1"/>
    <property type="match status" value="1"/>
</dbReference>
<comment type="subcellular location">
    <subcellularLocation>
        <location evidence="1">Membrane</location>
        <topology evidence="1">Multi-pass membrane protein</topology>
    </subcellularLocation>
</comment>
<evidence type="ECO:0000313" key="8">
    <source>
        <dbReference type="EMBL" id="SDE61493.1"/>
    </source>
</evidence>
<keyword evidence="4 6" id="KW-1133">Transmembrane helix</keyword>
<feature type="transmembrane region" description="Helical" evidence="6">
    <location>
        <begin position="77"/>
        <end position="95"/>
    </location>
</feature>
<organism evidence="8 9">
    <name type="scientific">Dyadobacter soli</name>
    <dbReference type="NCBI Taxonomy" id="659014"/>
    <lineage>
        <taxon>Bacteria</taxon>
        <taxon>Pseudomonadati</taxon>
        <taxon>Bacteroidota</taxon>
        <taxon>Cytophagia</taxon>
        <taxon>Cytophagales</taxon>
        <taxon>Spirosomataceae</taxon>
        <taxon>Dyadobacter</taxon>
    </lineage>
</organism>
<gene>
    <name evidence="8" type="ORF">SAMN04487996_10627</name>
</gene>
<feature type="transmembrane region" description="Helical" evidence="6">
    <location>
        <begin position="164"/>
        <end position="185"/>
    </location>
</feature>
<feature type="transmembrane region" description="Helical" evidence="6">
    <location>
        <begin position="51"/>
        <end position="70"/>
    </location>
</feature>
<evidence type="ECO:0000313" key="9">
    <source>
        <dbReference type="Proteomes" id="UP000198748"/>
    </source>
</evidence>
<dbReference type="InterPro" id="IPR020846">
    <property type="entry name" value="MFS_dom"/>
</dbReference>
<dbReference type="RefSeq" id="WP_090149035.1">
    <property type="nucleotide sequence ID" value="NZ_FNAN01000006.1"/>
</dbReference>
<feature type="transmembrane region" description="Helical" evidence="6">
    <location>
        <begin position="206"/>
        <end position="233"/>
    </location>
</feature>
<feature type="transmembrane region" description="Helical" evidence="6">
    <location>
        <begin position="139"/>
        <end position="158"/>
    </location>
</feature>
<evidence type="ECO:0000256" key="2">
    <source>
        <dbReference type="ARBA" id="ARBA00022448"/>
    </source>
</evidence>
<feature type="transmembrane region" description="Helical" evidence="6">
    <location>
        <begin position="245"/>
        <end position="268"/>
    </location>
</feature>
<dbReference type="PROSITE" id="PS50850">
    <property type="entry name" value="MFS"/>
    <property type="match status" value="1"/>
</dbReference>
<feature type="transmembrane region" description="Helical" evidence="6">
    <location>
        <begin position="12"/>
        <end position="31"/>
    </location>
</feature>
<dbReference type="OrthoDB" id="9814303at2"/>
<evidence type="ECO:0000256" key="6">
    <source>
        <dbReference type="SAM" id="Phobius"/>
    </source>
</evidence>
<keyword evidence="9" id="KW-1185">Reference proteome</keyword>
<dbReference type="EMBL" id="FNAN01000006">
    <property type="protein sequence ID" value="SDE61493.1"/>
    <property type="molecule type" value="Genomic_DNA"/>
</dbReference>
<dbReference type="STRING" id="659014.SAMN04487996_10627"/>
<dbReference type="SUPFAM" id="SSF103473">
    <property type="entry name" value="MFS general substrate transporter"/>
    <property type="match status" value="1"/>
</dbReference>
<dbReference type="PANTHER" id="PTHR23502">
    <property type="entry name" value="MAJOR FACILITATOR SUPERFAMILY"/>
    <property type="match status" value="1"/>
</dbReference>
<keyword evidence="2" id="KW-0813">Transport</keyword>
<keyword evidence="3 6" id="KW-0812">Transmembrane</keyword>
<feature type="transmembrane region" description="Helical" evidence="6">
    <location>
        <begin position="306"/>
        <end position="330"/>
    </location>
</feature>
<dbReference type="InterPro" id="IPR011701">
    <property type="entry name" value="MFS"/>
</dbReference>
<reference evidence="9" key="1">
    <citation type="submission" date="2016-10" db="EMBL/GenBank/DDBJ databases">
        <authorList>
            <person name="Varghese N."/>
            <person name="Submissions S."/>
        </authorList>
    </citation>
    <scope>NUCLEOTIDE SEQUENCE [LARGE SCALE GENOMIC DNA]</scope>
    <source>
        <strain evidence="9">DSM 25329</strain>
    </source>
</reference>
<evidence type="ECO:0000259" key="7">
    <source>
        <dbReference type="PROSITE" id="PS50850"/>
    </source>
</evidence>
<dbReference type="Proteomes" id="UP000198748">
    <property type="component" value="Unassembled WGS sequence"/>
</dbReference>
<name>A0A1G7ECX4_9BACT</name>
<dbReference type="AlphaFoldDB" id="A0A1G7ECX4"/>
<evidence type="ECO:0000256" key="3">
    <source>
        <dbReference type="ARBA" id="ARBA00022692"/>
    </source>
</evidence>
<dbReference type="GO" id="GO:0005886">
    <property type="term" value="C:plasma membrane"/>
    <property type="evidence" value="ECO:0007669"/>
    <property type="project" value="TreeGrafter"/>
</dbReference>
<accession>A0A1G7ECX4</accession>
<feature type="transmembrane region" description="Helical" evidence="6">
    <location>
        <begin position="101"/>
        <end position="118"/>
    </location>
</feature>
<evidence type="ECO:0000256" key="4">
    <source>
        <dbReference type="ARBA" id="ARBA00022989"/>
    </source>
</evidence>
<feature type="transmembrane region" description="Helical" evidence="6">
    <location>
        <begin position="371"/>
        <end position="390"/>
    </location>
</feature>
<dbReference type="PANTHER" id="PTHR23502:SF132">
    <property type="entry name" value="POLYAMINE TRANSPORTER 2-RELATED"/>
    <property type="match status" value="1"/>
</dbReference>
<dbReference type="GO" id="GO:1990961">
    <property type="term" value="P:xenobiotic detoxification by transmembrane export across the plasma membrane"/>
    <property type="evidence" value="ECO:0007669"/>
    <property type="project" value="TreeGrafter"/>
</dbReference>
<evidence type="ECO:0000256" key="1">
    <source>
        <dbReference type="ARBA" id="ARBA00004141"/>
    </source>
</evidence>